<feature type="compositionally biased region" description="Basic and acidic residues" evidence="2">
    <location>
        <begin position="1470"/>
        <end position="1482"/>
    </location>
</feature>
<proteinExistence type="predicted"/>
<comment type="caution">
    <text evidence="4">The sequence shown here is derived from an EMBL/GenBank/DDBJ whole genome shotgun (WGS) entry which is preliminary data.</text>
</comment>
<name>K0SGJ8_THAOC</name>
<feature type="region of interest" description="Disordered" evidence="2">
    <location>
        <begin position="1854"/>
        <end position="1888"/>
    </location>
</feature>
<feature type="region of interest" description="Disordered" evidence="2">
    <location>
        <begin position="1405"/>
        <end position="1427"/>
    </location>
</feature>
<dbReference type="InterPro" id="IPR013087">
    <property type="entry name" value="Znf_C2H2_type"/>
</dbReference>
<accession>K0SGJ8</accession>
<dbReference type="CDD" id="cd02249">
    <property type="entry name" value="ZZ"/>
    <property type="match status" value="1"/>
</dbReference>
<keyword evidence="1" id="KW-0863">Zinc-finger</keyword>
<dbReference type="SUPFAM" id="SSF46689">
    <property type="entry name" value="Homeodomain-like"/>
    <property type="match status" value="1"/>
</dbReference>
<dbReference type="EMBL" id="AGNL01021546">
    <property type="protein sequence ID" value="EJK60096.1"/>
    <property type="molecule type" value="Genomic_DNA"/>
</dbReference>
<dbReference type="eggNOG" id="ENOG502R934">
    <property type="taxonomic scope" value="Eukaryota"/>
</dbReference>
<feature type="compositionally biased region" description="Low complexity" evidence="2">
    <location>
        <begin position="13"/>
        <end position="27"/>
    </location>
</feature>
<keyword evidence="1" id="KW-0479">Metal-binding</keyword>
<feature type="region of interest" description="Disordered" evidence="2">
    <location>
        <begin position="1"/>
        <end position="103"/>
    </location>
</feature>
<dbReference type="SUPFAM" id="SSF57850">
    <property type="entry name" value="RING/U-box"/>
    <property type="match status" value="1"/>
</dbReference>
<feature type="domain" description="C2H2-type" evidence="3">
    <location>
        <begin position="1993"/>
        <end position="2021"/>
    </location>
</feature>
<feature type="region of interest" description="Disordered" evidence="2">
    <location>
        <begin position="1257"/>
        <end position="1286"/>
    </location>
</feature>
<feature type="compositionally biased region" description="Basic and acidic residues" evidence="2">
    <location>
        <begin position="597"/>
        <end position="616"/>
    </location>
</feature>
<evidence type="ECO:0000313" key="5">
    <source>
        <dbReference type="Proteomes" id="UP000266841"/>
    </source>
</evidence>
<feature type="region of interest" description="Disordered" evidence="2">
    <location>
        <begin position="1445"/>
        <end position="1490"/>
    </location>
</feature>
<feature type="compositionally biased region" description="Basic residues" evidence="2">
    <location>
        <begin position="1273"/>
        <end position="1285"/>
    </location>
</feature>
<feature type="compositionally biased region" description="Basic and acidic residues" evidence="2">
    <location>
        <begin position="1873"/>
        <end position="1888"/>
    </location>
</feature>
<feature type="compositionally biased region" description="Basic and acidic residues" evidence="2">
    <location>
        <begin position="1854"/>
        <end position="1865"/>
    </location>
</feature>
<feature type="compositionally biased region" description="Basic and acidic residues" evidence="2">
    <location>
        <begin position="1407"/>
        <end position="1417"/>
    </location>
</feature>
<feature type="region of interest" description="Disordered" evidence="2">
    <location>
        <begin position="381"/>
        <end position="410"/>
    </location>
</feature>
<evidence type="ECO:0000256" key="1">
    <source>
        <dbReference type="PROSITE-ProRule" id="PRU00042"/>
    </source>
</evidence>
<dbReference type="CDD" id="cd00167">
    <property type="entry name" value="SANT"/>
    <property type="match status" value="1"/>
</dbReference>
<feature type="compositionally biased region" description="Low complexity" evidence="2">
    <location>
        <begin position="2065"/>
        <end position="2074"/>
    </location>
</feature>
<gene>
    <name evidence="4" type="ORF">THAOC_19617</name>
</gene>
<reference evidence="4 5" key="1">
    <citation type="journal article" date="2012" name="Genome Biol.">
        <title>Genome and low-iron response of an oceanic diatom adapted to chronic iron limitation.</title>
        <authorList>
            <person name="Lommer M."/>
            <person name="Specht M."/>
            <person name="Roy A.S."/>
            <person name="Kraemer L."/>
            <person name="Andreson R."/>
            <person name="Gutowska M.A."/>
            <person name="Wolf J."/>
            <person name="Bergner S.V."/>
            <person name="Schilhabel M.B."/>
            <person name="Klostermeier U.C."/>
            <person name="Beiko R.G."/>
            <person name="Rosenstiel P."/>
            <person name="Hippler M."/>
            <person name="Laroche J."/>
        </authorList>
    </citation>
    <scope>NUCLEOTIDE SEQUENCE [LARGE SCALE GENOMIC DNA]</scope>
    <source>
        <strain evidence="4 5">CCMP1005</strain>
    </source>
</reference>
<keyword evidence="1" id="KW-0862">Zinc</keyword>
<evidence type="ECO:0000256" key="2">
    <source>
        <dbReference type="SAM" id="MobiDB-lite"/>
    </source>
</evidence>
<dbReference type="InterPro" id="IPR009057">
    <property type="entry name" value="Homeodomain-like_sf"/>
</dbReference>
<feature type="compositionally biased region" description="Basic and acidic residues" evidence="2">
    <location>
        <begin position="1611"/>
        <end position="1623"/>
    </location>
</feature>
<feature type="compositionally biased region" description="Polar residues" evidence="2">
    <location>
        <begin position="570"/>
        <end position="581"/>
    </location>
</feature>
<evidence type="ECO:0000259" key="3">
    <source>
        <dbReference type="PROSITE" id="PS50157"/>
    </source>
</evidence>
<dbReference type="PROSITE" id="PS50157">
    <property type="entry name" value="ZINC_FINGER_C2H2_2"/>
    <property type="match status" value="1"/>
</dbReference>
<feature type="region of interest" description="Disordered" evidence="2">
    <location>
        <begin position="1900"/>
        <end position="1977"/>
    </location>
</feature>
<feature type="compositionally biased region" description="Polar residues" evidence="2">
    <location>
        <begin position="30"/>
        <end position="47"/>
    </location>
</feature>
<dbReference type="InterPro" id="IPR001005">
    <property type="entry name" value="SANT/Myb"/>
</dbReference>
<feature type="compositionally biased region" description="Basic and acidic residues" evidence="2">
    <location>
        <begin position="64"/>
        <end position="81"/>
    </location>
</feature>
<dbReference type="OrthoDB" id="45577at2759"/>
<evidence type="ECO:0000313" key="4">
    <source>
        <dbReference type="EMBL" id="EJK60096.1"/>
    </source>
</evidence>
<feature type="region of interest" description="Disordered" evidence="2">
    <location>
        <begin position="156"/>
        <end position="253"/>
    </location>
</feature>
<feature type="region of interest" description="Disordered" evidence="2">
    <location>
        <begin position="2065"/>
        <end position="2179"/>
    </location>
</feature>
<organism evidence="4 5">
    <name type="scientific">Thalassiosira oceanica</name>
    <name type="common">Marine diatom</name>
    <dbReference type="NCBI Taxonomy" id="159749"/>
    <lineage>
        <taxon>Eukaryota</taxon>
        <taxon>Sar</taxon>
        <taxon>Stramenopiles</taxon>
        <taxon>Ochrophyta</taxon>
        <taxon>Bacillariophyta</taxon>
        <taxon>Coscinodiscophyceae</taxon>
        <taxon>Thalassiosirophycidae</taxon>
        <taxon>Thalassiosirales</taxon>
        <taxon>Thalassiosiraceae</taxon>
        <taxon>Thalassiosira</taxon>
    </lineage>
</organism>
<sequence length="2255" mass="248666">MLRNILKLGPAGSGSSDHSRQSSSARQLGEQKQSRPPSRTISAGVTTQQQQRKRGNGRGQGHLQQEDKEGRRQHVSHEMQGRDQCAQNQPNERPKVAPPACTSSQAGVEYQVDDMLAAERCVTQVTHERTRKASTEIEQNIKQPCPTERASSLLLRHSSSTGSSHAVDDAYNKLDQRDLKQRNDREQSATGAGESDSNAIPCKSPSRGKTLTSLAMASPAGEESLASEKVVSEVETAEPAKAASTTPLKSMSRGKTFAQLSTVAGAVGLSQENPKKPMESSTAPSAATLPLDGTIILSLKDPVYKLLIFECFQNLGPRVLGLDETRRRKEAVAKFLESMKAKGARKFCKIGRHGDPFQVSEDEAVNKLQCDFTRRNESKAQWHNRDLSAPDMFAPSKKRKRSKSKVVNQQTPHIDNSSLFIAQANSLGGRRKRKPPFNFAAEQAQTERIVNGLRDRDGAFSAQEHKAFETGCRSYCWGNWNDVQRLVSNRTAEDCEKHAAMIMQIDASVKDKLDKQYSDTWVSTNPDNALSPGVAANDLSSETPLSRSPAVGHAESPSRPTRKSAVAARSTIQQTISSERASSGDMGESLASPSTVDDTRLARTPDRKRPTRMRERDPFVDGFFMRLDSDERSSEKHYDEETAWRYHNPPFPLNSVEQLTSIRSAFAQQLAPSTTSDDLKPIPPPHDLPSFPDTGLCTWSFDEDSRVLLADFRDLSHQKGGHTEKPHMEDEMFLFRMMERDDITVVSQGLADAMDPTLLSREYFDGCIGNKYHHRIRQFESISTDGQANGGVSTKISKEKDGMLSMKFSDYFKYLDKRQAANVQDENAPPGEANTFTFVDGNDETKTVKVDEDALYLLDVDMVKLLPQSFDDLKNNFMLPSILPGGSHCMMNALNVNGRPFMGPNLYITPPASFTHFHQDGHGTVDSGHLCLSGYNEVVMLRRLTERHKYHALRLLTGASDSKKTLYDLPHRDQGGDEIRRDWPTAVSIEECKRMGYCPSVFGDSKSEDICFSIAWDWMFKGVTSEGINREVSGIVECSALNQCHQLQSLAVPVTSLLFLAKENSSKVKPEPKNLFKMDFPTRAPLNMSEPDAKTVLRGILPSLEYIVRRHELAMETSTRSRDVKIERRPDTWRDPMHYSIDPYGNDYFCRGCGVELSNVYYHCLGCEQLLSKDFNICSNCHKAGRYKVFEQMHASKRRDEQFNHTGNDPHSKHGKFSLHYRFMDLIEERSLLEKCRSFVGSDLVARSEETKARLLSMSPEGETEINDVCSPTKKRKSNPNRRRYHPVDPQLELVNDGDRDYISDLYLFTMRQFRACNRSKPASINDGYPGFECIHYADGETPPSISHMTNHLLQCASCPEGVVRTLKAYKASHSGQMKDLPKGSKNKFISIVWERLFKGAPVVENAEPHPNSEHTPTENSSSYPESVVADSDLAVGPGVGLALATTGDRAKPDEASQMASNLVGDESDERCRPNAEKEAKPKTSPTKGLPFVIKAAGDRVEEKILDSSAETLLLNKGQSHQKSSLSTIELECTENCAEEENLSNITGKPLNKEIEDNGIATAIATAVAPAPATPSKGSGTLTINEAAPKSSIGRSEICISHDEIDECMELSKPESRDPERSVKCAQTGKIRKENLKSDVSQKDANEAEGEVTTSTVLDLDGIIAESTIDTTPPQIGCDLPETSKYGASDTVSAKNKQDLTHDGLDILRDKDDISNAHEPAALAPDTVHGMIAKSQAPEPTLTKTHDLAFAPIAPALKDAETQLLGDTLDGASSKTEVNAHDSNAIHSDECGKTESHSQDWYAANKSALNQMSEFSHGRSTSNPRINTSAAKSASPVMAGGLSLLSIAAGSCSRLKEAPKPDEKAGIPNSSGNRKDEVPHERQHSDEKQSILEFSDKHENQAATTDQPGMDEGPAVKDNDTDNVSPFHSEPDRKRLRERKKANTNRRPTRTIAPADIDSEPEAKNKTGAEPNCPDGIDERSCTGTADIKDAVFICPTCDKAFRSMSSLKKHHGGAHRSKADESKVKVGLLDGNGAINKRFDSMEDLDRFCGLASRHLSAKFAAVPAVPDVASSSRKQRGRKRKQISNDTVAPPPPPAAASDSVKRRGRKRRQSSNETAKLPAAPDSKNKKERRRKSQSSGRSTRSDTASPDATKHVDGGSRPFKRSYRKQVRADTENESGEGMKYPINSRVIIWADNNYWGATIKGYKRKSNTVGYSVNYDGYAKSRRNWVKPELVAGLMNAEGKLVLDDEEGAA</sequence>
<feature type="compositionally biased region" description="Polar residues" evidence="2">
    <location>
        <begin position="2137"/>
        <end position="2150"/>
    </location>
</feature>
<feature type="region of interest" description="Disordered" evidence="2">
    <location>
        <begin position="1611"/>
        <end position="1630"/>
    </location>
</feature>
<feature type="compositionally biased region" description="Basic residues" evidence="2">
    <location>
        <begin position="2075"/>
        <end position="2084"/>
    </location>
</feature>
<feature type="compositionally biased region" description="Basic residues" evidence="2">
    <location>
        <begin position="1936"/>
        <end position="1949"/>
    </location>
</feature>
<dbReference type="PROSITE" id="PS00028">
    <property type="entry name" value="ZINC_FINGER_C2H2_1"/>
    <property type="match status" value="1"/>
</dbReference>
<dbReference type="Proteomes" id="UP000266841">
    <property type="component" value="Unassembled WGS sequence"/>
</dbReference>
<protein>
    <recommendedName>
        <fullName evidence="3">C2H2-type domain-containing protein</fullName>
    </recommendedName>
</protein>
<keyword evidence="5" id="KW-1185">Reference proteome</keyword>
<dbReference type="GO" id="GO:0008270">
    <property type="term" value="F:zinc ion binding"/>
    <property type="evidence" value="ECO:0007669"/>
    <property type="project" value="UniProtKB-KW"/>
</dbReference>
<feature type="region of interest" description="Disordered" evidence="2">
    <location>
        <begin position="1813"/>
        <end position="1832"/>
    </location>
</feature>
<feature type="region of interest" description="Disordered" evidence="2">
    <location>
        <begin position="523"/>
        <end position="616"/>
    </location>
</feature>
<feature type="compositionally biased region" description="Basic and acidic residues" evidence="2">
    <location>
        <begin position="166"/>
        <end position="187"/>
    </location>
</feature>
<dbReference type="SMART" id="SM00355">
    <property type="entry name" value="ZnF_C2H2"/>
    <property type="match status" value="1"/>
</dbReference>